<dbReference type="RefSeq" id="WP_281891738.1">
    <property type="nucleotide sequence ID" value="NZ_BSDI01000001.1"/>
</dbReference>
<dbReference type="Pfam" id="PF23359">
    <property type="entry name" value="Lsr2_DNA-bd"/>
    <property type="match status" value="1"/>
</dbReference>
<gene>
    <name evidence="3" type="ORF">Pa4123_01700</name>
</gene>
<evidence type="ECO:0000313" key="3">
    <source>
        <dbReference type="EMBL" id="GLH94898.1"/>
    </source>
</evidence>
<dbReference type="Proteomes" id="UP001144280">
    <property type="component" value="Unassembled WGS sequence"/>
</dbReference>
<comment type="caution">
    <text evidence="3">The sequence shown here is derived from an EMBL/GenBank/DDBJ whole genome shotgun (WGS) entry which is preliminary data.</text>
</comment>
<proteinExistence type="predicted"/>
<dbReference type="InterPro" id="IPR055370">
    <property type="entry name" value="Lsr2_DNA-bd"/>
</dbReference>
<dbReference type="EMBL" id="BSDI01000001">
    <property type="protein sequence ID" value="GLH94898.1"/>
    <property type="molecule type" value="Genomic_DNA"/>
</dbReference>
<evidence type="ECO:0000259" key="2">
    <source>
        <dbReference type="Pfam" id="PF23359"/>
    </source>
</evidence>
<keyword evidence="4" id="KW-1185">Reference proteome</keyword>
<sequence>MQPEIMIAAKPGIVYLEGQRRMVRKGRTTAHSTHPIVTEHPRLWERLKVDYPAGLTGPAGDAYDAAVAAAGVPVYEALRALAEGLADRGHDVQVAAGDEASVPMAVVLAALAVIDERTATEDDAAQPPAAYGMDLHTADPGPIEARTLDGGVTVVNQPEDTAADLASEAALVDARRLADEYLTDSAEFRAAVRAWAATQEIEVSPRGKIPATVIEQYRAAHGGD</sequence>
<evidence type="ECO:0000256" key="1">
    <source>
        <dbReference type="ARBA" id="ARBA00023125"/>
    </source>
</evidence>
<feature type="domain" description="Lsr2 DNA-binding" evidence="2">
    <location>
        <begin position="190"/>
        <end position="220"/>
    </location>
</feature>
<name>A0ABQ5QK19_9ACTN</name>
<protein>
    <recommendedName>
        <fullName evidence="2">Lsr2 DNA-binding domain-containing protein</fullName>
    </recommendedName>
</protein>
<keyword evidence="1" id="KW-0238">DNA-binding</keyword>
<dbReference type="Gene3D" id="4.10.320.10">
    <property type="entry name" value="E3-binding domain"/>
    <property type="match status" value="1"/>
</dbReference>
<organism evidence="3 4">
    <name type="scientific">Phytohabitans aurantiacus</name>
    <dbReference type="NCBI Taxonomy" id="3016789"/>
    <lineage>
        <taxon>Bacteria</taxon>
        <taxon>Bacillati</taxon>
        <taxon>Actinomycetota</taxon>
        <taxon>Actinomycetes</taxon>
        <taxon>Micromonosporales</taxon>
        <taxon>Micromonosporaceae</taxon>
    </lineage>
</organism>
<accession>A0ABQ5QK19</accession>
<evidence type="ECO:0000313" key="4">
    <source>
        <dbReference type="Proteomes" id="UP001144280"/>
    </source>
</evidence>
<dbReference type="InterPro" id="IPR036625">
    <property type="entry name" value="E3-bd_dom_sf"/>
</dbReference>
<reference evidence="3" key="1">
    <citation type="submission" date="2022-12" db="EMBL/GenBank/DDBJ databases">
        <title>New Phytohabitans aurantiacus sp. RD004123 nov., an actinomycete isolated from soil.</title>
        <authorList>
            <person name="Triningsih D.W."/>
            <person name="Harunari E."/>
            <person name="Igarashi Y."/>
        </authorList>
    </citation>
    <scope>NUCLEOTIDE SEQUENCE</scope>
    <source>
        <strain evidence="3">RD004123</strain>
    </source>
</reference>